<comment type="caution">
    <text evidence="2">The sequence shown here is derived from an EMBL/GenBank/DDBJ whole genome shotgun (WGS) entry which is preliminary data.</text>
</comment>
<protein>
    <submittedName>
        <fullName evidence="2">Uncharacterized protein</fullName>
    </submittedName>
</protein>
<keyword evidence="1" id="KW-1133">Transmembrane helix</keyword>
<keyword evidence="1" id="KW-0472">Membrane</keyword>
<feature type="transmembrane region" description="Helical" evidence="1">
    <location>
        <begin position="6"/>
        <end position="25"/>
    </location>
</feature>
<accession>A0A7W6FS38</accession>
<organism evidence="2 3">
    <name type="scientific">Sphingobium jiangsuense</name>
    <dbReference type="NCBI Taxonomy" id="870476"/>
    <lineage>
        <taxon>Bacteria</taxon>
        <taxon>Pseudomonadati</taxon>
        <taxon>Pseudomonadota</taxon>
        <taxon>Alphaproteobacteria</taxon>
        <taxon>Sphingomonadales</taxon>
        <taxon>Sphingomonadaceae</taxon>
        <taxon>Sphingobium</taxon>
    </lineage>
</organism>
<dbReference type="Proteomes" id="UP000571950">
    <property type="component" value="Unassembled WGS sequence"/>
</dbReference>
<sequence length="39" mass="4312">MNGFEISVVAIPAAIAAAMYAYLLHERKKLHDAKRAKRG</sequence>
<keyword evidence="3" id="KW-1185">Reference proteome</keyword>
<dbReference type="EMBL" id="JACIDT010000037">
    <property type="protein sequence ID" value="MBB3928826.1"/>
    <property type="molecule type" value="Genomic_DNA"/>
</dbReference>
<name>A0A7W6FS38_9SPHN</name>
<dbReference type="AlphaFoldDB" id="A0A7W6FS38"/>
<keyword evidence="1" id="KW-0812">Transmembrane</keyword>
<reference evidence="2 3" key="1">
    <citation type="submission" date="2020-08" db="EMBL/GenBank/DDBJ databases">
        <title>Genomic Encyclopedia of Type Strains, Phase IV (KMG-IV): sequencing the most valuable type-strain genomes for metagenomic binning, comparative biology and taxonomic classification.</title>
        <authorList>
            <person name="Goeker M."/>
        </authorList>
    </citation>
    <scope>NUCLEOTIDE SEQUENCE [LARGE SCALE GENOMIC DNA]</scope>
    <source>
        <strain evidence="2 3">DSM 26189</strain>
    </source>
</reference>
<evidence type="ECO:0000313" key="3">
    <source>
        <dbReference type="Proteomes" id="UP000571950"/>
    </source>
</evidence>
<evidence type="ECO:0000256" key="1">
    <source>
        <dbReference type="SAM" id="Phobius"/>
    </source>
</evidence>
<gene>
    <name evidence="2" type="ORF">GGR43_004571</name>
</gene>
<proteinExistence type="predicted"/>
<evidence type="ECO:0000313" key="2">
    <source>
        <dbReference type="EMBL" id="MBB3928826.1"/>
    </source>
</evidence>